<protein>
    <submittedName>
        <fullName evidence="1">Uncharacterized protein</fullName>
    </submittedName>
</protein>
<accession>A0A1I6UQD3</accession>
<keyword evidence="2" id="KW-1185">Reference proteome</keyword>
<dbReference type="EMBL" id="FPAA01000019">
    <property type="protein sequence ID" value="SFT03638.1"/>
    <property type="molecule type" value="Genomic_DNA"/>
</dbReference>
<name>A0A1I6UQD3_9BACL</name>
<dbReference type="AlphaFoldDB" id="A0A1I6UQD3"/>
<organism evidence="1 2">
    <name type="scientific">Marininema halotolerans</name>
    <dbReference type="NCBI Taxonomy" id="1155944"/>
    <lineage>
        <taxon>Bacteria</taxon>
        <taxon>Bacillati</taxon>
        <taxon>Bacillota</taxon>
        <taxon>Bacilli</taxon>
        <taxon>Bacillales</taxon>
        <taxon>Thermoactinomycetaceae</taxon>
        <taxon>Marininema</taxon>
    </lineage>
</organism>
<gene>
    <name evidence="1" type="ORF">SAMN05444972_1195</name>
</gene>
<sequence>MKAKRWDVYDWMKHRTMITGRIPTEEEVAIHFVRYASLGEMMQGILDFRESVRQAR</sequence>
<dbReference type="Proteomes" id="UP000198660">
    <property type="component" value="Unassembled WGS sequence"/>
</dbReference>
<evidence type="ECO:0000313" key="1">
    <source>
        <dbReference type="EMBL" id="SFT03638.1"/>
    </source>
</evidence>
<dbReference type="RefSeq" id="WP_176392156.1">
    <property type="nucleotide sequence ID" value="NZ_FPAA01000019.1"/>
</dbReference>
<proteinExistence type="predicted"/>
<reference evidence="2" key="1">
    <citation type="submission" date="2016-10" db="EMBL/GenBank/DDBJ databases">
        <authorList>
            <person name="Varghese N."/>
            <person name="Submissions S."/>
        </authorList>
    </citation>
    <scope>NUCLEOTIDE SEQUENCE [LARGE SCALE GENOMIC DNA]</scope>
    <source>
        <strain evidence="2">DSM 45789</strain>
    </source>
</reference>
<evidence type="ECO:0000313" key="2">
    <source>
        <dbReference type="Proteomes" id="UP000198660"/>
    </source>
</evidence>